<dbReference type="Gene3D" id="2.30.110.10">
    <property type="entry name" value="Electron Transport, Fmn-binding Protein, Chain A"/>
    <property type="match status" value="1"/>
</dbReference>
<name>A0ABP8RWJ5_9PSEU</name>
<dbReference type="PANTHER" id="PTHR34071:SF2">
    <property type="entry name" value="FLAVIN-NUCLEOTIDE-BINDING PROTEIN"/>
    <property type="match status" value="1"/>
</dbReference>
<evidence type="ECO:0000313" key="2">
    <source>
        <dbReference type="Proteomes" id="UP001501598"/>
    </source>
</evidence>
<dbReference type="InterPro" id="IPR012349">
    <property type="entry name" value="Split_barrel_FMN-bd"/>
</dbReference>
<sequence length="223" mass="24824">MPVDDDHVRPTDRTTLRRFNTRGVYDLETINGILDEGLICHLGFVEKRGWPLVIPTAYVRVGRDVYVHGSAASRTMRTLSDGVDVCVSVTLTDGIVLARTAFNHSFNYRSVIIMGRATPVTDPEERLVALKVLTEGLVPGRWSDVRAPTASEIKASALLKIPIDEASVKLRSGPPGDEGEDLEWDTWAGVIPIETLYRPAETDPKLPQEYPIPDYVKAYRRPQ</sequence>
<comment type="caution">
    <text evidence="1">The sequence shown here is derived from an EMBL/GenBank/DDBJ whole genome shotgun (WGS) entry which is preliminary data.</text>
</comment>
<dbReference type="Proteomes" id="UP001501598">
    <property type="component" value="Unassembled WGS sequence"/>
</dbReference>
<dbReference type="EMBL" id="BAABGT010000060">
    <property type="protein sequence ID" value="GAA4550715.1"/>
    <property type="molecule type" value="Genomic_DNA"/>
</dbReference>
<dbReference type="RefSeq" id="WP_345420944.1">
    <property type="nucleotide sequence ID" value="NZ_BAABGT010000060.1"/>
</dbReference>
<dbReference type="Pfam" id="PF12900">
    <property type="entry name" value="Pyridox_ox_2"/>
    <property type="match status" value="1"/>
</dbReference>
<protein>
    <submittedName>
        <fullName evidence="1">Pyridoxamine 5'-phosphate oxidase family protein</fullName>
    </submittedName>
</protein>
<accession>A0ABP8RWJ5</accession>
<dbReference type="PANTHER" id="PTHR34071">
    <property type="entry name" value="5-NITROIMIDAZOLE ANTIBIOTICS RESISTANCE PROTEIN, NIMA-FAMILY-RELATED PROTEIN-RELATED"/>
    <property type="match status" value="1"/>
</dbReference>
<reference evidence="2" key="1">
    <citation type="journal article" date="2019" name="Int. J. Syst. Evol. Microbiol.">
        <title>The Global Catalogue of Microorganisms (GCM) 10K type strain sequencing project: providing services to taxonomists for standard genome sequencing and annotation.</title>
        <authorList>
            <consortium name="The Broad Institute Genomics Platform"/>
            <consortium name="The Broad Institute Genome Sequencing Center for Infectious Disease"/>
            <person name="Wu L."/>
            <person name="Ma J."/>
        </authorList>
    </citation>
    <scope>NUCLEOTIDE SEQUENCE [LARGE SCALE GENOMIC DNA]</scope>
    <source>
        <strain evidence="2">JCM 17906</strain>
    </source>
</reference>
<gene>
    <name evidence="1" type="ORF">GCM10023175_41290</name>
</gene>
<dbReference type="SUPFAM" id="SSF50475">
    <property type="entry name" value="FMN-binding split barrel"/>
    <property type="match status" value="1"/>
</dbReference>
<keyword evidence="2" id="KW-1185">Reference proteome</keyword>
<evidence type="ECO:0000313" key="1">
    <source>
        <dbReference type="EMBL" id="GAA4550715.1"/>
    </source>
</evidence>
<organism evidence="1 2">
    <name type="scientific">Pseudonocardia xishanensis</name>
    <dbReference type="NCBI Taxonomy" id="630995"/>
    <lineage>
        <taxon>Bacteria</taxon>
        <taxon>Bacillati</taxon>
        <taxon>Actinomycetota</taxon>
        <taxon>Actinomycetes</taxon>
        <taxon>Pseudonocardiales</taxon>
        <taxon>Pseudonocardiaceae</taxon>
        <taxon>Pseudonocardia</taxon>
    </lineage>
</organism>
<dbReference type="InterPro" id="IPR024747">
    <property type="entry name" value="Pyridox_Oxase-rel"/>
</dbReference>
<proteinExistence type="predicted"/>